<gene>
    <name evidence="10" type="ORF">Aru02nite_60920</name>
</gene>
<dbReference type="PANTHER" id="PTHR32243:SF18">
    <property type="entry name" value="INNER MEMBRANE ABC TRANSPORTER PERMEASE PROTEIN YCJP"/>
    <property type="match status" value="1"/>
</dbReference>
<evidence type="ECO:0000259" key="9">
    <source>
        <dbReference type="PROSITE" id="PS50928"/>
    </source>
</evidence>
<feature type="transmembrane region" description="Helical" evidence="7">
    <location>
        <begin position="126"/>
        <end position="147"/>
    </location>
</feature>
<organism evidence="10 11">
    <name type="scientific">Actinocatenispora rupis</name>
    <dbReference type="NCBI Taxonomy" id="519421"/>
    <lineage>
        <taxon>Bacteria</taxon>
        <taxon>Bacillati</taxon>
        <taxon>Actinomycetota</taxon>
        <taxon>Actinomycetes</taxon>
        <taxon>Micromonosporales</taxon>
        <taxon>Micromonosporaceae</taxon>
        <taxon>Actinocatenispora</taxon>
    </lineage>
</organism>
<dbReference type="InterPro" id="IPR050901">
    <property type="entry name" value="BP-dep_ABC_trans_perm"/>
</dbReference>
<feature type="transmembrane region" description="Helical" evidence="7">
    <location>
        <begin position="263"/>
        <end position="283"/>
    </location>
</feature>
<evidence type="ECO:0000256" key="1">
    <source>
        <dbReference type="ARBA" id="ARBA00004651"/>
    </source>
</evidence>
<evidence type="ECO:0000256" key="6">
    <source>
        <dbReference type="ARBA" id="ARBA00023136"/>
    </source>
</evidence>
<dbReference type="InterPro" id="IPR035906">
    <property type="entry name" value="MetI-like_sf"/>
</dbReference>
<dbReference type="Proteomes" id="UP000612808">
    <property type="component" value="Unassembled WGS sequence"/>
</dbReference>
<keyword evidence="4 7" id="KW-0812">Transmembrane</keyword>
<keyword evidence="2 7" id="KW-0813">Transport</keyword>
<evidence type="ECO:0000256" key="3">
    <source>
        <dbReference type="ARBA" id="ARBA00022475"/>
    </source>
</evidence>
<evidence type="ECO:0000313" key="11">
    <source>
        <dbReference type="Proteomes" id="UP000612808"/>
    </source>
</evidence>
<accession>A0A8J3J6U9</accession>
<evidence type="ECO:0000313" key="10">
    <source>
        <dbReference type="EMBL" id="GID15203.1"/>
    </source>
</evidence>
<evidence type="ECO:0000256" key="2">
    <source>
        <dbReference type="ARBA" id="ARBA00022448"/>
    </source>
</evidence>
<dbReference type="CDD" id="cd06261">
    <property type="entry name" value="TM_PBP2"/>
    <property type="match status" value="1"/>
</dbReference>
<feature type="region of interest" description="Disordered" evidence="8">
    <location>
        <begin position="1"/>
        <end position="24"/>
    </location>
</feature>
<evidence type="ECO:0000256" key="5">
    <source>
        <dbReference type="ARBA" id="ARBA00022989"/>
    </source>
</evidence>
<feature type="domain" description="ABC transmembrane type-1" evidence="9">
    <location>
        <begin position="91"/>
        <end position="284"/>
    </location>
</feature>
<dbReference type="EMBL" id="BOMB01000040">
    <property type="protein sequence ID" value="GID15203.1"/>
    <property type="molecule type" value="Genomic_DNA"/>
</dbReference>
<keyword evidence="6 7" id="KW-0472">Membrane</keyword>
<feature type="transmembrane region" description="Helical" evidence="7">
    <location>
        <begin position="211"/>
        <end position="239"/>
    </location>
</feature>
<dbReference type="GO" id="GO:0055085">
    <property type="term" value="P:transmembrane transport"/>
    <property type="evidence" value="ECO:0007669"/>
    <property type="project" value="InterPro"/>
</dbReference>
<comment type="subcellular location">
    <subcellularLocation>
        <location evidence="1 7">Cell membrane</location>
        <topology evidence="1 7">Multi-pass membrane protein</topology>
    </subcellularLocation>
</comment>
<dbReference type="PANTHER" id="PTHR32243">
    <property type="entry name" value="MALTOSE TRANSPORT SYSTEM PERMEASE-RELATED"/>
    <property type="match status" value="1"/>
</dbReference>
<reference evidence="10" key="1">
    <citation type="submission" date="2021-01" db="EMBL/GenBank/DDBJ databases">
        <title>Whole genome shotgun sequence of Actinocatenispora rupis NBRC 107355.</title>
        <authorList>
            <person name="Komaki H."/>
            <person name="Tamura T."/>
        </authorList>
    </citation>
    <scope>NUCLEOTIDE SEQUENCE</scope>
    <source>
        <strain evidence="10">NBRC 107355</strain>
    </source>
</reference>
<dbReference type="SUPFAM" id="SSF161098">
    <property type="entry name" value="MetI-like"/>
    <property type="match status" value="1"/>
</dbReference>
<comment type="similarity">
    <text evidence="7">Belongs to the binding-protein-dependent transport system permease family.</text>
</comment>
<keyword evidence="11" id="KW-1185">Reference proteome</keyword>
<keyword evidence="5 7" id="KW-1133">Transmembrane helix</keyword>
<dbReference type="Gene3D" id="1.10.3720.10">
    <property type="entry name" value="MetI-like"/>
    <property type="match status" value="1"/>
</dbReference>
<feature type="transmembrane region" description="Helical" evidence="7">
    <location>
        <begin position="91"/>
        <end position="114"/>
    </location>
</feature>
<dbReference type="AlphaFoldDB" id="A0A8J3J6U9"/>
<protein>
    <submittedName>
        <fullName evidence="10">Sugar ABC transporter permease</fullName>
    </submittedName>
</protein>
<evidence type="ECO:0000256" key="7">
    <source>
        <dbReference type="RuleBase" id="RU363032"/>
    </source>
</evidence>
<keyword evidence="3" id="KW-1003">Cell membrane</keyword>
<dbReference type="InterPro" id="IPR000515">
    <property type="entry name" value="MetI-like"/>
</dbReference>
<dbReference type="Pfam" id="PF00528">
    <property type="entry name" value="BPD_transp_1"/>
    <property type="match status" value="1"/>
</dbReference>
<dbReference type="GO" id="GO:0005886">
    <property type="term" value="C:plasma membrane"/>
    <property type="evidence" value="ECO:0007669"/>
    <property type="project" value="UniProtKB-SubCell"/>
</dbReference>
<dbReference type="RefSeq" id="WP_203663404.1">
    <property type="nucleotide sequence ID" value="NZ_BAAAZM010000005.1"/>
</dbReference>
<sequence>MAITQAELPTSGAGTVAGTRKGPSRRSVHAAGKVAANLVLVVIGLAFLVPLLWVVTTSVAEGQTLRVQWPEHFTGANFANVATTDILFRPLLNGLILCGGGTLVTVVVAILAAYPLSRYKSRLKRPFLLTILFTTGLPITAIMIPVYAMFTQLNLIDQMWSATVFMGSTALPFGIWLMKNFMDGVPVELEEVAWTDGASSMATLRRIVLPLMWPGVIVVTIFTFIGMWGNFFVPFILLIDPNQLPASVSIFTFFDPQHGGVQYGQLAAFSIFYCIPVAVLYLVMSRRLSGSFALGGALKG</sequence>
<proteinExistence type="inferred from homology"/>
<feature type="transmembrane region" description="Helical" evidence="7">
    <location>
        <begin position="34"/>
        <end position="55"/>
    </location>
</feature>
<evidence type="ECO:0000256" key="8">
    <source>
        <dbReference type="SAM" id="MobiDB-lite"/>
    </source>
</evidence>
<dbReference type="PROSITE" id="PS50928">
    <property type="entry name" value="ABC_TM1"/>
    <property type="match status" value="1"/>
</dbReference>
<feature type="transmembrane region" description="Helical" evidence="7">
    <location>
        <begin position="159"/>
        <end position="178"/>
    </location>
</feature>
<evidence type="ECO:0000256" key="4">
    <source>
        <dbReference type="ARBA" id="ARBA00022692"/>
    </source>
</evidence>
<comment type="caution">
    <text evidence="10">The sequence shown here is derived from an EMBL/GenBank/DDBJ whole genome shotgun (WGS) entry which is preliminary data.</text>
</comment>
<name>A0A8J3J6U9_9ACTN</name>